<comment type="caution">
    <text evidence="5">The sequence shown here is derived from an EMBL/GenBank/DDBJ whole genome shotgun (WGS) entry which is preliminary data.</text>
</comment>
<evidence type="ECO:0000256" key="1">
    <source>
        <dbReference type="ARBA" id="ARBA00010923"/>
    </source>
</evidence>
<dbReference type="Proteomes" id="UP001447008">
    <property type="component" value="Unassembled WGS sequence"/>
</dbReference>
<evidence type="ECO:0000256" key="3">
    <source>
        <dbReference type="ARBA" id="ARBA00023125"/>
    </source>
</evidence>
<keyword evidence="5" id="KW-0540">Nuclease</keyword>
<dbReference type="Pfam" id="PF01420">
    <property type="entry name" value="Methylase_S"/>
    <property type="match status" value="1"/>
</dbReference>
<evidence type="ECO:0000259" key="4">
    <source>
        <dbReference type="Pfam" id="PF01420"/>
    </source>
</evidence>
<accession>A0ABU9MRN9</accession>
<keyword evidence="5" id="KW-0255">Endonuclease</keyword>
<dbReference type="SUPFAM" id="SSF116734">
    <property type="entry name" value="DNA methylase specificity domain"/>
    <property type="match status" value="2"/>
</dbReference>
<gene>
    <name evidence="5" type="ORF">WCN91_00515</name>
</gene>
<dbReference type="Gene3D" id="1.10.287.1120">
    <property type="entry name" value="Bipartite methylase S protein"/>
    <property type="match status" value="1"/>
</dbReference>
<evidence type="ECO:0000313" key="5">
    <source>
        <dbReference type="EMBL" id="MEM0513931.1"/>
    </source>
</evidence>
<sequence>MKPTLRFSGYENEWQKLTIDQLYIEVIDGDRGTNYPTKSEFLDEGDCLFLSAKNVTKSGFEFVEKQYITKDKDAALRKGKLLRNDLVLTTRGTVGNIAHFNNSVEEEQIRINSGMVILRNSNPNLSNDFLYKSFYTGAVTRHIQKVLFGSAQPALTVGEIKKFKIGFTGIEEQQKIADFLSSVDKKISLLKEKHALLTQYKKGVMQKLFKQDIRFKDENGNDFPEWQTVPLSKLASKNSKKNKDESVNTVLTNSAKDGIVNQGDYFKKDIANQQNLGGYTVVEKNDFVYNPRISELAPVGPIKRNHIGQGVMSPLYTVFRFKDDSLLDYLELYFNTTMWHRYMHSIANFGARHDRMNITTSDFYALPLPIPSEGERAKIVSFVNALEAKVSAVKQQIELTQTFKKGLLQQMFV</sequence>
<dbReference type="RefSeq" id="WP_342675480.1">
    <property type="nucleotide sequence ID" value="NZ_JBCGCU010000001.1"/>
</dbReference>
<dbReference type="Gene3D" id="3.90.220.20">
    <property type="entry name" value="DNA methylase specificity domains"/>
    <property type="match status" value="2"/>
</dbReference>
<comment type="similarity">
    <text evidence="1">Belongs to the type-I restriction system S methylase family.</text>
</comment>
<dbReference type="GO" id="GO:0004519">
    <property type="term" value="F:endonuclease activity"/>
    <property type="evidence" value="ECO:0007669"/>
    <property type="project" value="UniProtKB-KW"/>
</dbReference>
<dbReference type="PANTHER" id="PTHR30408">
    <property type="entry name" value="TYPE-1 RESTRICTION ENZYME ECOKI SPECIFICITY PROTEIN"/>
    <property type="match status" value="1"/>
</dbReference>
<keyword evidence="2" id="KW-0680">Restriction system</keyword>
<dbReference type="PANTHER" id="PTHR30408:SF12">
    <property type="entry name" value="TYPE I RESTRICTION ENZYME MJAVIII SPECIFICITY SUBUNIT"/>
    <property type="match status" value="1"/>
</dbReference>
<dbReference type="InterPro" id="IPR052021">
    <property type="entry name" value="Type-I_RS_S_subunit"/>
</dbReference>
<name>A0ABU9MRN9_9GAMM</name>
<dbReference type="InterPro" id="IPR044946">
    <property type="entry name" value="Restrct_endonuc_typeI_TRD_sf"/>
</dbReference>
<proteinExistence type="inferred from homology"/>
<protein>
    <submittedName>
        <fullName evidence="5">Restriction endonuclease subunit S</fullName>
    </submittedName>
</protein>
<evidence type="ECO:0000313" key="6">
    <source>
        <dbReference type="Proteomes" id="UP001447008"/>
    </source>
</evidence>
<keyword evidence="5" id="KW-0378">Hydrolase</keyword>
<keyword evidence="6" id="KW-1185">Reference proteome</keyword>
<keyword evidence="3" id="KW-0238">DNA-binding</keyword>
<dbReference type="InterPro" id="IPR000055">
    <property type="entry name" value="Restrct_endonuc_typeI_TRD"/>
</dbReference>
<reference evidence="5 6" key="1">
    <citation type="submission" date="2024-03" db="EMBL/GenBank/DDBJ databases">
        <title>Pseudoalteromonas qingdaonensis sp. nov., isolated from the intestines of marine benthic organisms.</title>
        <authorList>
            <person name="Lin X."/>
            <person name="Fang S."/>
            <person name="Hu X."/>
        </authorList>
    </citation>
    <scope>NUCLEOTIDE SEQUENCE [LARGE SCALE GENOMIC DNA]</scope>
    <source>
        <strain evidence="5 6">YIC-827</strain>
    </source>
</reference>
<dbReference type="EMBL" id="JBCGCU010000001">
    <property type="protein sequence ID" value="MEM0513931.1"/>
    <property type="molecule type" value="Genomic_DNA"/>
</dbReference>
<organism evidence="5 6">
    <name type="scientific">Pseudoalteromonas qingdaonensis</name>
    <dbReference type="NCBI Taxonomy" id="3131913"/>
    <lineage>
        <taxon>Bacteria</taxon>
        <taxon>Pseudomonadati</taxon>
        <taxon>Pseudomonadota</taxon>
        <taxon>Gammaproteobacteria</taxon>
        <taxon>Alteromonadales</taxon>
        <taxon>Pseudoalteromonadaceae</taxon>
        <taxon>Pseudoalteromonas</taxon>
    </lineage>
</organism>
<evidence type="ECO:0000256" key="2">
    <source>
        <dbReference type="ARBA" id="ARBA00022747"/>
    </source>
</evidence>
<feature type="domain" description="Type I restriction modification DNA specificity" evidence="4">
    <location>
        <begin position="13"/>
        <end position="198"/>
    </location>
</feature>